<dbReference type="InterPro" id="IPR046778">
    <property type="entry name" value="UPF0758_N"/>
</dbReference>
<evidence type="ECO:0000256" key="4">
    <source>
        <dbReference type="ARBA" id="ARBA00022801"/>
    </source>
</evidence>
<dbReference type="AlphaFoldDB" id="A0A9D2FQI1"/>
<evidence type="ECO:0000256" key="6">
    <source>
        <dbReference type="ARBA" id="ARBA00023049"/>
    </source>
</evidence>
<dbReference type="PANTHER" id="PTHR30471">
    <property type="entry name" value="DNA REPAIR PROTEIN RADC"/>
    <property type="match status" value="1"/>
</dbReference>
<proteinExistence type="inferred from homology"/>
<dbReference type="GO" id="GO:0006508">
    <property type="term" value="P:proteolysis"/>
    <property type="evidence" value="ECO:0007669"/>
    <property type="project" value="UniProtKB-KW"/>
</dbReference>
<dbReference type="PANTHER" id="PTHR30471:SF3">
    <property type="entry name" value="UPF0758 PROTEIN YEES-RELATED"/>
    <property type="match status" value="1"/>
</dbReference>
<dbReference type="InterPro" id="IPR001405">
    <property type="entry name" value="UPF0758"/>
</dbReference>
<dbReference type="Proteomes" id="UP000824056">
    <property type="component" value="Unassembled WGS sequence"/>
</dbReference>
<feature type="domain" description="MPN" evidence="8">
    <location>
        <begin position="109"/>
        <end position="231"/>
    </location>
</feature>
<dbReference type="PROSITE" id="PS50249">
    <property type="entry name" value="MPN"/>
    <property type="match status" value="1"/>
</dbReference>
<dbReference type="Gene3D" id="3.40.140.10">
    <property type="entry name" value="Cytidine Deaminase, domain 2"/>
    <property type="match status" value="1"/>
</dbReference>
<keyword evidence="3" id="KW-0479">Metal-binding</keyword>
<dbReference type="Pfam" id="PF20582">
    <property type="entry name" value="UPF0758_N"/>
    <property type="match status" value="1"/>
</dbReference>
<comment type="caution">
    <text evidence="9">The sequence shown here is derived from an EMBL/GenBank/DDBJ whole genome shotgun (WGS) entry which is preliminary data.</text>
</comment>
<evidence type="ECO:0000256" key="7">
    <source>
        <dbReference type="RuleBase" id="RU003797"/>
    </source>
</evidence>
<dbReference type="CDD" id="cd08071">
    <property type="entry name" value="MPN_DUF2466"/>
    <property type="match status" value="1"/>
</dbReference>
<dbReference type="InterPro" id="IPR037518">
    <property type="entry name" value="MPN"/>
</dbReference>
<gene>
    <name evidence="9" type="primary">radC</name>
    <name evidence="9" type="ORF">H9809_06820</name>
</gene>
<organism evidence="9 10">
    <name type="scientific">Candidatus Blautia pullicola</name>
    <dbReference type="NCBI Taxonomy" id="2838498"/>
    <lineage>
        <taxon>Bacteria</taxon>
        <taxon>Bacillati</taxon>
        <taxon>Bacillota</taxon>
        <taxon>Clostridia</taxon>
        <taxon>Lachnospirales</taxon>
        <taxon>Lachnospiraceae</taxon>
        <taxon>Blautia</taxon>
    </lineage>
</organism>
<keyword evidence="4" id="KW-0378">Hydrolase</keyword>
<dbReference type="GO" id="GO:0008237">
    <property type="term" value="F:metallopeptidase activity"/>
    <property type="evidence" value="ECO:0007669"/>
    <property type="project" value="UniProtKB-KW"/>
</dbReference>
<dbReference type="InterPro" id="IPR020891">
    <property type="entry name" value="UPF0758_CS"/>
</dbReference>
<evidence type="ECO:0000313" key="10">
    <source>
        <dbReference type="Proteomes" id="UP000824056"/>
    </source>
</evidence>
<protein>
    <submittedName>
        <fullName evidence="9">DNA repair protein RadC</fullName>
    </submittedName>
</protein>
<keyword evidence="2" id="KW-0645">Protease</keyword>
<dbReference type="PROSITE" id="PS01302">
    <property type="entry name" value="UPF0758"/>
    <property type="match status" value="1"/>
</dbReference>
<evidence type="ECO:0000256" key="2">
    <source>
        <dbReference type="ARBA" id="ARBA00022670"/>
    </source>
</evidence>
<dbReference type="NCBIfam" id="TIGR00608">
    <property type="entry name" value="radc"/>
    <property type="match status" value="1"/>
</dbReference>
<sequence length="231" mass="25736">MESLRKIKDLAEQDRPYEKCLQLGAASLTDAELLAVLLRTGTKGSPSVHMAQQILDLSKDKEGLLGLYQLSLTELQSIKGIGKVKAVQLKCIGELSKRISRTTAKRGLAFNQPETIADYYMEQLRHEEQELLLCMMLDTKNHLLGEEVVFKGTVNQALASPREIFLAATSYHAVGILLVHNHPSGDPAPSRSDLDFTERVRRAGEILGIPLLDHIIIGDCRFLSFRQRGIF</sequence>
<reference evidence="9" key="1">
    <citation type="journal article" date="2021" name="PeerJ">
        <title>Extensive microbial diversity within the chicken gut microbiome revealed by metagenomics and culture.</title>
        <authorList>
            <person name="Gilroy R."/>
            <person name="Ravi A."/>
            <person name="Getino M."/>
            <person name="Pursley I."/>
            <person name="Horton D.L."/>
            <person name="Alikhan N.F."/>
            <person name="Baker D."/>
            <person name="Gharbi K."/>
            <person name="Hall N."/>
            <person name="Watson M."/>
            <person name="Adriaenssens E.M."/>
            <person name="Foster-Nyarko E."/>
            <person name="Jarju S."/>
            <person name="Secka A."/>
            <person name="Antonio M."/>
            <person name="Oren A."/>
            <person name="Chaudhuri R.R."/>
            <person name="La Ragione R."/>
            <person name="Hildebrand F."/>
            <person name="Pallen M.J."/>
        </authorList>
    </citation>
    <scope>NUCLEOTIDE SEQUENCE</scope>
    <source>
        <strain evidence="9">1068</strain>
    </source>
</reference>
<name>A0A9D2FQI1_9FIRM</name>
<dbReference type="InterPro" id="IPR025657">
    <property type="entry name" value="RadC_JAB"/>
</dbReference>
<reference evidence="9" key="2">
    <citation type="submission" date="2021-04" db="EMBL/GenBank/DDBJ databases">
        <authorList>
            <person name="Gilroy R."/>
        </authorList>
    </citation>
    <scope>NUCLEOTIDE SEQUENCE</scope>
    <source>
        <strain evidence="9">1068</strain>
    </source>
</reference>
<keyword evidence="6" id="KW-0482">Metalloprotease</keyword>
<evidence type="ECO:0000256" key="5">
    <source>
        <dbReference type="ARBA" id="ARBA00022833"/>
    </source>
</evidence>
<evidence type="ECO:0000256" key="1">
    <source>
        <dbReference type="ARBA" id="ARBA00010243"/>
    </source>
</evidence>
<keyword evidence="5" id="KW-0862">Zinc</keyword>
<accession>A0A9D2FQI1</accession>
<dbReference type="GO" id="GO:0046872">
    <property type="term" value="F:metal ion binding"/>
    <property type="evidence" value="ECO:0007669"/>
    <property type="project" value="UniProtKB-KW"/>
</dbReference>
<dbReference type="Pfam" id="PF04002">
    <property type="entry name" value="RadC"/>
    <property type="match status" value="1"/>
</dbReference>
<evidence type="ECO:0000256" key="3">
    <source>
        <dbReference type="ARBA" id="ARBA00022723"/>
    </source>
</evidence>
<dbReference type="NCBIfam" id="NF000642">
    <property type="entry name" value="PRK00024.1"/>
    <property type="match status" value="1"/>
</dbReference>
<evidence type="ECO:0000313" key="9">
    <source>
        <dbReference type="EMBL" id="HIZ65593.1"/>
    </source>
</evidence>
<evidence type="ECO:0000259" key="8">
    <source>
        <dbReference type="PROSITE" id="PS50249"/>
    </source>
</evidence>
<dbReference type="EMBL" id="DXBG01000166">
    <property type="protein sequence ID" value="HIZ65593.1"/>
    <property type="molecule type" value="Genomic_DNA"/>
</dbReference>
<comment type="similarity">
    <text evidence="1 7">Belongs to the UPF0758 family.</text>
</comment>